<proteinExistence type="inferred from homology"/>
<name>A0ABY1NR11_9BACT</name>
<evidence type="ECO:0000256" key="4">
    <source>
        <dbReference type="ARBA" id="ARBA00023136"/>
    </source>
</evidence>
<feature type="transmembrane region" description="Helical" evidence="5">
    <location>
        <begin position="181"/>
        <end position="202"/>
    </location>
</feature>
<evidence type="ECO:0000256" key="1">
    <source>
        <dbReference type="ARBA" id="ARBA00004141"/>
    </source>
</evidence>
<keyword evidence="4 5" id="KW-0472">Membrane</keyword>
<accession>A0ABY1NR11</accession>
<evidence type="ECO:0000313" key="6">
    <source>
        <dbReference type="EMBL" id="SMP15102.1"/>
    </source>
</evidence>
<evidence type="ECO:0000256" key="5">
    <source>
        <dbReference type="RuleBase" id="RU363041"/>
    </source>
</evidence>
<comment type="similarity">
    <text evidence="5">Belongs to the 4-toluene sulfonate uptake permease (TSUP) (TC 2.A.102) family.</text>
</comment>
<comment type="subcellular location">
    <subcellularLocation>
        <location evidence="5">Cell membrane</location>
        <topology evidence="5">Multi-pass membrane protein</topology>
    </subcellularLocation>
    <subcellularLocation>
        <location evidence="1">Membrane</location>
        <topology evidence="1">Multi-pass membrane protein</topology>
    </subcellularLocation>
</comment>
<evidence type="ECO:0000256" key="2">
    <source>
        <dbReference type="ARBA" id="ARBA00022692"/>
    </source>
</evidence>
<feature type="transmembrane region" description="Helical" evidence="5">
    <location>
        <begin position="214"/>
        <end position="239"/>
    </location>
</feature>
<organism evidence="6 7">
    <name type="scientific">Desulfurobacterium pacificum</name>
    <dbReference type="NCBI Taxonomy" id="240166"/>
    <lineage>
        <taxon>Bacteria</taxon>
        <taxon>Pseudomonadati</taxon>
        <taxon>Aquificota</taxon>
        <taxon>Aquificia</taxon>
        <taxon>Desulfurobacteriales</taxon>
        <taxon>Desulfurobacteriaceae</taxon>
        <taxon>Desulfurobacterium</taxon>
    </lineage>
</organism>
<dbReference type="EMBL" id="FXUB01000004">
    <property type="protein sequence ID" value="SMP15102.1"/>
    <property type="molecule type" value="Genomic_DNA"/>
</dbReference>
<dbReference type="InterPro" id="IPR002781">
    <property type="entry name" value="TM_pro_TauE-like"/>
</dbReference>
<feature type="transmembrane region" description="Helical" evidence="5">
    <location>
        <begin position="83"/>
        <end position="101"/>
    </location>
</feature>
<keyword evidence="7" id="KW-1185">Reference proteome</keyword>
<sequence length="264" mass="28484">MGIWNIPIFITTGLISGFLAGLFGIGGGVILVPAFWIIFSHLGIPESEAIKLSIGTSLAIITIITLFTSGTHLLKGNLNLKEIGWLLIWILGGVGIGIYLSHVLPGKLLKKFFALLLIITSIKHFKKNELTKKKNLLNENLILPLTVFSSALLSALLGIGGGVIVNSSLFSFTNRDVTKIVALSSTVSFLNALFGSIGYLLVKPETQIPYQIGYVYVPAAIFVSLGALVGSKIGLNVLYRVEGKNLKRWFALLLLVIAIRILIS</sequence>
<keyword evidence="5" id="KW-1003">Cell membrane</keyword>
<protein>
    <recommendedName>
        <fullName evidence="5">Probable membrane transporter protein</fullName>
    </recommendedName>
</protein>
<keyword evidence="2 5" id="KW-0812">Transmembrane</keyword>
<feature type="transmembrane region" description="Helical" evidence="5">
    <location>
        <begin position="6"/>
        <end position="39"/>
    </location>
</feature>
<dbReference type="Proteomes" id="UP001157911">
    <property type="component" value="Unassembled WGS sequence"/>
</dbReference>
<evidence type="ECO:0000313" key="7">
    <source>
        <dbReference type="Proteomes" id="UP001157911"/>
    </source>
</evidence>
<gene>
    <name evidence="6" type="ORF">SAMN06265339_1360</name>
</gene>
<evidence type="ECO:0000256" key="3">
    <source>
        <dbReference type="ARBA" id="ARBA00022989"/>
    </source>
</evidence>
<comment type="caution">
    <text evidence="6">The sequence shown here is derived from an EMBL/GenBank/DDBJ whole genome shotgun (WGS) entry which is preliminary data.</text>
</comment>
<feature type="transmembrane region" description="Helical" evidence="5">
    <location>
        <begin position="145"/>
        <end position="169"/>
    </location>
</feature>
<dbReference type="RefSeq" id="WP_283400814.1">
    <property type="nucleotide sequence ID" value="NZ_FXUB01000004.1"/>
</dbReference>
<feature type="transmembrane region" description="Helical" evidence="5">
    <location>
        <begin position="246"/>
        <end position="263"/>
    </location>
</feature>
<keyword evidence="3 5" id="KW-1133">Transmembrane helix</keyword>
<dbReference type="PANTHER" id="PTHR43483:SF3">
    <property type="entry name" value="MEMBRANE TRANSPORTER PROTEIN HI_0806-RELATED"/>
    <property type="match status" value="1"/>
</dbReference>
<feature type="transmembrane region" description="Helical" evidence="5">
    <location>
        <begin position="51"/>
        <end position="71"/>
    </location>
</feature>
<dbReference type="Pfam" id="PF01925">
    <property type="entry name" value="TauE"/>
    <property type="match status" value="1"/>
</dbReference>
<dbReference type="PANTHER" id="PTHR43483">
    <property type="entry name" value="MEMBRANE TRANSPORTER PROTEIN HI_0806-RELATED"/>
    <property type="match status" value="1"/>
</dbReference>
<reference evidence="6 7" key="1">
    <citation type="submission" date="2017-05" db="EMBL/GenBank/DDBJ databases">
        <authorList>
            <person name="Varghese N."/>
            <person name="Submissions S."/>
        </authorList>
    </citation>
    <scope>NUCLEOTIDE SEQUENCE [LARGE SCALE GENOMIC DNA]</scope>
    <source>
        <strain evidence="6 7">DSM 15522</strain>
    </source>
</reference>